<evidence type="ECO:0000256" key="1">
    <source>
        <dbReference type="ARBA" id="ARBA00022473"/>
    </source>
</evidence>
<protein>
    <submittedName>
        <fullName evidence="10">Chitin-binding type-2 domain-containing protein</fullName>
    </submittedName>
</protein>
<evidence type="ECO:0000256" key="2">
    <source>
        <dbReference type="ARBA" id="ARBA00022669"/>
    </source>
</evidence>
<keyword evidence="5" id="KW-1015">Disulfide bond</keyword>
<keyword evidence="6" id="KW-0325">Glycoprotein</keyword>
<keyword evidence="9" id="KW-1185">Reference proteome</keyword>
<evidence type="ECO:0000256" key="7">
    <source>
        <dbReference type="SAM" id="SignalP"/>
    </source>
</evidence>
<dbReference type="PANTHER" id="PTHR23301">
    <property type="entry name" value="CHITIN BINDING PERITROPHIN-A"/>
    <property type="match status" value="1"/>
</dbReference>
<evidence type="ECO:0000313" key="9">
    <source>
        <dbReference type="Proteomes" id="UP000095283"/>
    </source>
</evidence>
<dbReference type="AlphaFoldDB" id="A0A1I7XK62"/>
<evidence type="ECO:0000256" key="4">
    <source>
        <dbReference type="ARBA" id="ARBA00022737"/>
    </source>
</evidence>
<feature type="domain" description="Chitin-binding type-2" evidence="8">
    <location>
        <begin position="335"/>
        <end position="391"/>
    </location>
</feature>
<dbReference type="WBParaSite" id="Hba_17699">
    <property type="protein sequence ID" value="Hba_17699"/>
    <property type="gene ID" value="Hba_17699"/>
</dbReference>
<dbReference type="Pfam" id="PF01607">
    <property type="entry name" value="CBM_14"/>
    <property type="match status" value="5"/>
</dbReference>
<keyword evidence="1" id="KW-0217">Developmental protein</keyword>
<feature type="signal peptide" evidence="7">
    <location>
        <begin position="1"/>
        <end position="19"/>
    </location>
</feature>
<keyword evidence="3 7" id="KW-0732">Signal</keyword>
<sequence>MHYCNKIIMTFLLTRTVISDYSATSSPTPVDYDFSTAQQRQDKQQLFYDAETDKCEHKENIPDCGGIRPPSTPAFDYHHYETDFDCAEKVDGFYEKERCQTRFYSCTGGMAKELHCSANLVFDQYECSIIAAKIYIFKFNCIIFVITVNSSRERTTPLPPVIGGDHGNVGVIKPTFSKLKFDCTGKKDGYYALEKCAGSYIQCVTGTPYQLSCPSGLFFNEYVGQCDYKMKCNESSVHDDSTEVIVPSCANLTNGAHASASCSDRFVECWDGTTTQARCQPGLVFNQYNTQCDHKRNVPDCNPGMEFPLLGTNKSVDTREIPVTTETIGEKITTDPYCEHMPDGVHGSGCQNFFYWCDKGITYKKFCPPELFYNSRSTMCDYKNNIIDCSNQKNLTSVQNYSPFYTPLNYLSPPVTAAPKQVVQIEERIESPATFDCSGRADGLYALHQCTALFVQCWNNNRVPHSCQEGLFYNEKNGMCDYKENVPSCNGISTILAVNNVNINKE</sequence>
<dbReference type="Gene3D" id="2.170.140.10">
    <property type="entry name" value="Chitin binding domain"/>
    <property type="match status" value="2"/>
</dbReference>
<accession>A0A1I7XK62</accession>
<dbReference type="PANTHER" id="PTHR23301:SF109">
    <property type="entry name" value="CHITIN-BINDING TYPE-2 DOMAIN-CONTAINING PROTEIN"/>
    <property type="match status" value="1"/>
</dbReference>
<dbReference type="SMART" id="SM00494">
    <property type="entry name" value="ChtBD2"/>
    <property type="match status" value="5"/>
</dbReference>
<keyword evidence="4" id="KW-0677">Repeat</keyword>
<evidence type="ECO:0000256" key="3">
    <source>
        <dbReference type="ARBA" id="ARBA00022729"/>
    </source>
</evidence>
<evidence type="ECO:0000256" key="6">
    <source>
        <dbReference type="ARBA" id="ARBA00023180"/>
    </source>
</evidence>
<proteinExistence type="predicted"/>
<dbReference type="GO" id="GO:0005576">
    <property type="term" value="C:extracellular region"/>
    <property type="evidence" value="ECO:0007669"/>
    <property type="project" value="InterPro"/>
</dbReference>
<dbReference type="Proteomes" id="UP000095283">
    <property type="component" value="Unplaced"/>
</dbReference>
<keyword evidence="2" id="KW-0147">Chitin-binding</keyword>
<feature type="domain" description="Chitin-binding type-2" evidence="8">
    <location>
        <begin position="180"/>
        <end position="234"/>
    </location>
</feature>
<evidence type="ECO:0000259" key="8">
    <source>
        <dbReference type="PROSITE" id="PS50940"/>
    </source>
</evidence>
<dbReference type="SUPFAM" id="SSF57625">
    <property type="entry name" value="Invertebrate chitin-binding proteins"/>
    <property type="match status" value="5"/>
</dbReference>
<dbReference type="PROSITE" id="PS50940">
    <property type="entry name" value="CHIT_BIND_II"/>
    <property type="match status" value="5"/>
</dbReference>
<feature type="chain" id="PRO_5009311253" evidence="7">
    <location>
        <begin position="20"/>
        <end position="506"/>
    </location>
</feature>
<dbReference type="Gene3D" id="3.20.20.80">
    <property type="entry name" value="Glycosidases"/>
    <property type="match status" value="3"/>
</dbReference>
<dbReference type="GO" id="GO:0008061">
    <property type="term" value="F:chitin binding"/>
    <property type="evidence" value="ECO:0007669"/>
    <property type="project" value="UniProtKB-KW"/>
</dbReference>
<feature type="domain" description="Chitin-binding type-2" evidence="8">
    <location>
        <begin position="246"/>
        <end position="303"/>
    </location>
</feature>
<dbReference type="InterPro" id="IPR051940">
    <property type="entry name" value="Chitin_bind-dev_reg"/>
</dbReference>
<feature type="domain" description="Chitin-binding type-2" evidence="8">
    <location>
        <begin position="434"/>
        <end position="491"/>
    </location>
</feature>
<name>A0A1I7XK62_HETBA</name>
<dbReference type="InterPro" id="IPR002557">
    <property type="entry name" value="Chitin-bd_dom"/>
</dbReference>
<reference evidence="10" key="1">
    <citation type="submission" date="2016-11" db="UniProtKB">
        <authorList>
            <consortium name="WormBaseParasite"/>
        </authorList>
    </citation>
    <scope>IDENTIFICATION</scope>
</reference>
<dbReference type="InterPro" id="IPR036508">
    <property type="entry name" value="Chitin-bd_dom_sf"/>
</dbReference>
<evidence type="ECO:0000313" key="10">
    <source>
        <dbReference type="WBParaSite" id="Hba_17699"/>
    </source>
</evidence>
<organism evidence="9 10">
    <name type="scientific">Heterorhabditis bacteriophora</name>
    <name type="common">Entomopathogenic nematode worm</name>
    <dbReference type="NCBI Taxonomy" id="37862"/>
    <lineage>
        <taxon>Eukaryota</taxon>
        <taxon>Metazoa</taxon>
        <taxon>Ecdysozoa</taxon>
        <taxon>Nematoda</taxon>
        <taxon>Chromadorea</taxon>
        <taxon>Rhabditida</taxon>
        <taxon>Rhabditina</taxon>
        <taxon>Rhabditomorpha</taxon>
        <taxon>Strongyloidea</taxon>
        <taxon>Heterorhabditidae</taxon>
        <taxon>Heterorhabditis</taxon>
    </lineage>
</organism>
<evidence type="ECO:0000256" key="5">
    <source>
        <dbReference type="ARBA" id="ARBA00023157"/>
    </source>
</evidence>
<feature type="domain" description="Chitin-binding type-2" evidence="8">
    <location>
        <begin position="83"/>
        <end position="143"/>
    </location>
</feature>